<dbReference type="EMBL" id="JACCHK010000001">
    <property type="protein sequence ID" value="NYH43499.1"/>
    <property type="molecule type" value="Genomic_DNA"/>
</dbReference>
<evidence type="ECO:0000313" key="2">
    <source>
        <dbReference type="EMBL" id="NYH43499.1"/>
    </source>
</evidence>
<name>A0A7Z0BFW3_9ACTN</name>
<dbReference type="RefSeq" id="WP_179781039.1">
    <property type="nucleotide sequence ID" value="NZ_JACCHK010000001.1"/>
</dbReference>
<evidence type="ECO:0000313" key="3">
    <source>
        <dbReference type="Proteomes" id="UP000523545"/>
    </source>
</evidence>
<feature type="domain" description="Deoxyribonuclease NucA/NucB" evidence="1">
    <location>
        <begin position="76"/>
        <end position="158"/>
    </location>
</feature>
<dbReference type="Pfam" id="PF14040">
    <property type="entry name" value="DNase_NucA_NucB"/>
    <property type="match status" value="1"/>
</dbReference>
<accession>A0A7Z0BFW3</accession>
<sequence length="162" mass="16945">MNEVRCDNATGGQASAGCVIPWYASAVQYSTASYPEMASHVSRAQASGLPGGSFAAPLFRTTNQTIIDRNRNLACGNPPQVDGKTCDEYPLASSYEGLSAGGTRRTFSGCSFSGIPSATGPAGVSVCMIAANQNNAHGGLHTQFYRAERMLDGDPFRVLVVS</sequence>
<proteinExistence type="predicted"/>
<protein>
    <recommendedName>
        <fullName evidence="1">Deoxyribonuclease NucA/NucB domain-containing protein</fullName>
    </recommendedName>
</protein>
<dbReference type="InterPro" id="IPR029476">
    <property type="entry name" value="DNase_NucA_NucB"/>
</dbReference>
<evidence type="ECO:0000259" key="1">
    <source>
        <dbReference type="Pfam" id="PF14040"/>
    </source>
</evidence>
<dbReference type="PROSITE" id="PS51257">
    <property type="entry name" value="PROKAR_LIPOPROTEIN"/>
    <property type="match status" value="1"/>
</dbReference>
<dbReference type="Proteomes" id="UP000523545">
    <property type="component" value="Unassembled WGS sequence"/>
</dbReference>
<comment type="caution">
    <text evidence="2">The sequence shown here is derived from an EMBL/GenBank/DDBJ whole genome shotgun (WGS) entry which is preliminary data.</text>
</comment>
<organism evidence="2 3">
    <name type="scientific">Micromonospora jinlongensis</name>
    <dbReference type="NCBI Taxonomy" id="1287877"/>
    <lineage>
        <taxon>Bacteria</taxon>
        <taxon>Bacillati</taxon>
        <taxon>Actinomycetota</taxon>
        <taxon>Actinomycetes</taxon>
        <taxon>Micromonosporales</taxon>
        <taxon>Micromonosporaceae</taxon>
        <taxon>Micromonospora</taxon>
    </lineage>
</organism>
<keyword evidence="3" id="KW-1185">Reference proteome</keyword>
<reference evidence="2 3" key="1">
    <citation type="submission" date="2020-07" db="EMBL/GenBank/DDBJ databases">
        <title>Sequencing the genomes of 1000 actinobacteria strains.</title>
        <authorList>
            <person name="Klenk H.-P."/>
        </authorList>
    </citation>
    <scope>NUCLEOTIDE SEQUENCE [LARGE SCALE GENOMIC DNA]</scope>
    <source>
        <strain evidence="2 3">DSM 45876</strain>
    </source>
</reference>
<gene>
    <name evidence="2" type="ORF">HNR22_003226</name>
</gene>
<dbReference type="AlphaFoldDB" id="A0A7Z0BFW3"/>